<name>A0A8H6IXK9_9PEZI</name>
<gene>
    <name evidence="2" type="ORF">CPLU01_16147</name>
</gene>
<dbReference type="Proteomes" id="UP000654918">
    <property type="component" value="Unassembled WGS sequence"/>
</dbReference>
<feature type="compositionally biased region" description="Basic and acidic residues" evidence="1">
    <location>
        <begin position="217"/>
        <end position="226"/>
    </location>
</feature>
<proteinExistence type="predicted"/>
<evidence type="ECO:0000313" key="3">
    <source>
        <dbReference type="Proteomes" id="UP000654918"/>
    </source>
</evidence>
<organism evidence="2 3">
    <name type="scientific">Colletotrichum plurivorum</name>
    <dbReference type="NCBI Taxonomy" id="2175906"/>
    <lineage>
        <taxon>Eukaryota</taxon>
        <taxon>Fungi</taxon>
        <taxon>Dikarya</taxon>
        <taxon>Ascomycota</taxon>
        <taxon>Pezizomycotina</taxon>
        <taxon>Sordariomycetes</taxon>
        <taxon>Hypocreomycetidae</taxon>
        <taxon>Glomerellales</taxon>
        <taxon>Glomerellaceae</taxon>
        <taxon>Colletotrichum</taxon>
        <taxon>Colletotrichum orchidearum species complex</taxon>
    </lineage>
</organism>
<comment type="caution">
    <text evidence="2">The sequence shown here is derived from an EMBL/GenBank/DDBJ whole genome shotgun (WGS) entry which is preliminary data.</text>
</comment>
<dbReference type="AlphaFoldDB" id="A0A8H6IXK9"/>
<evidence type="ECO:0000313" key="2">
    <source>
        <dbReference type="EMBL" id="KAF6802675.1"/>
    </source>
</evidence>
<feature type="region of interest" description="Disordered" evidence="1">
    <location>
        <begin position="189"/>
        <end position="226"/>
    </location>
</feature>
<protein>
    <submittedName>
        <fullName evidence="2">Uncharacterized protein</fullName>
    </submittedName>
</protein>
<keyword evidence="3" id="KW-1185">Reference proteome</keyword>
<evidence type="ECO:0000256" key="1">
    <source>
        <dbReference type="SAM" id="MobiDB-lite"/>
    </source>
</evidence>
<feature type="non-terminal residue" evidence="2">
    <location>
        <position position="1"/>
    </location>
</feature>
<dbReference type="EMBL" id="WIGO01000968">
    <property type="protein sequence ID" value="KAF6802675.1"/>
    <property type="molecule type" value="Genomic_DNA"/>
</dbReference>
<sequence>ANAAVVIPIEESNITGFRAARVIKERCGFKDWENGMGYDYVYGDVPGHFIFEFTPSAADDVSLESLLSFTVKLPSDEGEARYYVLLAAVRERARLKEPCCIRLFATDGGDLFPNEEEDYSNTEWVVGASGYTYNLYYGQTLETFDPPSPESRARIRRQYKTRQDEFDDPDDFRNELQKELDAELASMEMERKRSLSLDSQDSAFLERGGGRTLRRKCSTEVRERSD</sequence>
<reference evidence="2" key="1">
    <citation type="journal article" date="2020" name="Phytopathology">
        <title>Genome Sequence Resources of Colletotrichum truncatum, C. plurivorum, C. musicola, and C. sojae: Four Species Pathogenic to Soybean (Glycine max).</title>
        <authorList>
            <person name="Rogerio F."/>
            <person name="Boufleur T.R."/>
            <person name="Ciampi-Guillardi M."/>
            <person name="Sukno S.A."/>
            <person name="Thon M.R."/>
            <person name="Massola Junior N.S."/>
            <person name="Baroncelli R."/>
        </authorList>
    </citation>
    <scope>NUCLEOTIDE SEQUENCE</scope>
    <source>
        <strain evidence="2">LFN00145</strain>
    </source>
</reference>
<accession>A0A8H6IXK9</accession>